<sequence length="96" mass="10520">MFLNGGGCGPLLQPLLEREEDAYRDKDCNGFIGVSRGLTRVARRLNKNGSKDCYKWFSGLLQMALRTNKKGLEGEHGWDKALMQTSEGLSTIGGVG</sequence>
<accession>A0A2N9QSD6</accession>
<dbReference type="KEGG" id="pje:CRM71_15485"/>
<organism evidence="1 2">
    <name type="scientific">Prevotella jejuni</name>
    <dbReference type="NCBI Taxonomy" id="1177574"/>
    <lineage>
        <taxon>Bacteria</taxon>
        <taxon>Pseudomonadati</taxon>
        <taxon>Bacteroidota</taxon>
        <taxon>Bacteroidia</taxon>
        <taxon>Bacteroidales</taxon>
        <taxon>Prevotellaceae</taxon>
        <taxon>Prevotella</taxon>
    </lineage>
</organism>
<dbReference type="RefSeq" id="WP_089367284.1">
    <property type="nucleotide sequence ID" value="NZ_CP023864.1"/>
</dbReference>
<name>A0A2N9QSD6_9BACT</name>
<reference evidence="1 2" key="1">
    <citation type="submission" date="2017-06" db="EMBL/GenBank/DDBJ databases">
        <authorList>
            <person name="Varghese N."/>
            <person name="Submissions S."/>
        </authorList>
    </citation>
    <scope>NUCLEOTIDE SEQUENCE [LARGE SCALE GENOMIC DNA]</scope>
    <source>
        <strain evidence="1 2">DSM 26989</strain>
    </source>
</reference>
<protein>
    <submittedName>
        <fullName evidence="1">Uncharacterized protein</fullName>
    </submittedName>
</protein>
<proteinExistence type="predicted"/>
<dbReference type="AlphaFoldDB" id="A0A2N9QSD6"/>
<evidence type="ECO:0000313" key="1">
    <source>
        <dbReference type="EMBL" id="SNS16976.1"/>
    </source>
</evidence>
<comment type="caution">
    <text evidence="1">The sequence shown here is derived from an EMBL/GenBank/DDBJ whole genome shotgun (WGS) entry which is preliminary data.</text>
</comment>
<keyword evidence="2" id="KW-1185">Reference proteome</keyword>
<dbReference type="GeneID" id="94030705"/>
<dbReference type="EMBL" id="FZNZ01000057">
    <property type="protein sequence ID" value="SNS16976.1"/>
    <property type="molecule type" value="Genomic_DNA"/>
</dbReference>
<gene>
    <name evidence="1" type="ORF">SAMN06265364_15713</name>
</gene>
<evidence type="ECO:0000313" key="2">
    <source>
        <dbReference type="Proteomes" id="UP000198427"/>
    </source>
</evidence>
<dbReference type="Proteomes" id="UP000198427">
    <property type="component" value="Unassembled WGS sequence"/>
</dbReference>